<dbReference type="PROSITE" id="PS50044">
    <property type="entry name" value="SIGMA54_3"/>
    <property type="match status" value="1"/>
</dbReference>
<comment type="similarity">
    <text evidence="1">Belongs to the sigma-54 factor family.</text>
</comment>
<keyword evidence="12" id="KW-1185">Reference proteome</keyword>
<keyword evidence="8" id="KW-0804">Transcription</keyword>
<accession>B1CB68</accession>
<evidence type="ECO:0000256" key="2">
    <source>
        <dbReference type="ARBA" id="ARBA00022478"/>
    </source>
</evidence>
<evidence type="ECO:0000256" key="1">
    <source>
        <dbReference type="ARBA" id="ARBA00008798"/>
    </source>
</evidence>
<dbReference type="InterPro" id="IPR007046">
    <property type="entry name" value="RNA_pol_sigma_54_core-bd"/>
</dbReference>
<evidence type="ECO:0000313" key="11">
    <source>
        <dbReference type="EMBL" id="EDS71515.1"/>
    </source>
</evidence>
<protein>
    <submittedName>
        <fullName evidence="11">RNA polymerase sigma-54 factor</fullName>
    </submittedName>
</protein>
<keyword evidence="5" id="KW-0805">Transcription regulation</keyword>
<evidence type="ECO:0000256" key="8">
    <source>
        <dbReference type="ARBA" id="ARBA00023163"/>
    </source>
</evidence>
<proteinExistence type="inferred from homology"/>
<name>B1CB68_9FIRM</name>
<dbReference type="GO" id="GO:0003677">
    <property type="term" value="F:DNA binding"/>
    <property type="evidence" value="ECO:0007669"/>
    <property type="project" value="UniProtKB-KW"/>
</dbReference>
<dbReference type="STRING" id="445971.ANASTE_01217"/>
<dbReference type="GO" id="GO:0006352">
    <property type="term" value="P:DNA-templated transcription initiation"/>
    <property type="evidence" value="ECO:0007669"/>
    <property type="project" value="InterPro"/>
</dbReference>
<dbReference type="PANTHER" id="PTHR32248">
    <property type="entry name" value="RNA POLYMERASE SIGMA-54 FACTOR"/>
    <property type="match status" value="1"/>
</dbReference>
<dbReference type="GO" id="GO:0016987">
    <property type="term" value="F:sigma factor activity"/>
    <property type="evidence" value="ECO:0007669"/>
    <property type="project" value="UniProtKB-KW"/>
</dbReference>
<evidence type="ECO:0000259" key="9">
    <source>
        <dbReference type="Pfam" id="PF04552"/>
    </source>
</evidence>
<keyword evidence="2" id="KW-0240">DNA-directed RNA polymerase</keyword>
<keyword evidence="3" id="KW-0808">Transferase</keyword>
<organism evidence="11 12">
    <name type="scientific">Anaerofustis stercorihominis DSM 17244</name>
    <dbReference type="NCBI Taxonomy" id="445971"/>
    <lineage>
        <taxon>Bacteria</taxon>
        <taxon>Bacillati</taxon>
        <taxon>Bacillota</taxon>
        <taxon>Clostridia</taxon>
        <taxon>Eubacteriales</taxon>
        <taxon>Eubacteriaceae</taxon>
        <taxon>Anaerofustis</taxon>
    </lineage>
</organism>
<dbReference type="HOGENOM" id="CLU_1140731_0_0_9"/>
<evidence type="ECO:0000256" key="6">
    <source>
        <dbReference type="ARBA" id="ARBA00023082"/>
    </source>
</evidence>
<dbReference type="PANTHER" id="PTHR32248:SF4">
    <property type="entry name" value="RNA POLYMERASE SIGMA-54 FACTOR"/>
    <property type="match status" value="1"/>
</dbReference>
<gene>
    <name evidence="11" type="ORF">ANASTE_01217</name>
</gene>
<dbReference type="GO" id="GO:0000428">
    <property type="term" value="C:DNA-directed RNA polymerase complex"/>
    <property type="evidence" value="ECO:0007669"/>
    <property type="project" value="UniProtKB-KW"/>
</dbReference>
<dbReference type="PRINTS" id="PR00045">
    <property type="entry name" value="SIGMA54FCT"/>
</dbReference>
<dbReference type="InterPro" id="IPR007634">
    <property type="entry name" value="RNA_pol_sigma_54_DNA-bd"/>
</dbReference>
<keyword evidence="7" id="KW-0238">DNA-binding</keyword>
<keyword evidence="4" id="KW-0548">Nucleotidyltransferase</keyword>
<dbReference type="Pfam" id="PF04963">
    <property type="entry name" value="Sigma54_CBD"/>
    <property type="match status" value="1"/>
</dbReference>
<dbReference type="Pfam" id="PF04552">
    <property type="entry name" value="Sigma54_DBD"/>
    <property type="match status" value="1"/>
</dbReference>
<dbReference type="GO" id="GO:0016779">
    <property type="term" value="F:nucleotidyltransferase activity"/>
    <property type="evidence" value="ECO:0007669"/>
    <property type="project" value="UniProtKB-KW"/>
</dbReference>
<sequence length="243" mass="28915">MSKISKELNISRLEVRKYIYSIKCLNPKPLINIKMSEPVYINPDILLTYENNKWNIELNDNWINNYYISDYYLKMIDTSEDENLKMYFKEKLSKCRFILNSLEQRRNTILNITKVIIRRQEKYFRGNGKIVSMTLSEVADEIDMNVSTVSRAIKNKYMSSPIGIINMRDLFSSYVSYGEDIRLTPEDVKQKIKVIIEEENKKKPYSDDEIVNKLNDENINISRRTVSKYRKELNIPTSYNRKE</sequence>
<dbReference type="eggNOG" id="COG1508">
    <property type="taxonomic scope" value="Bacteria"/>
</dbReference>
<reference evidence="11" key="2">
    <citation type="submission" date="2013-08" db="EMBL/GenBank/DDBJ databases">
        <title>Draft genome sequence of Anaerofustis stercorihominis (DSM 17244).</title>
        <authorList>
            <person name="Sudarsanam P."/>
            <person name="Ley R."/>
            <person name="Guruge J."/>
            <person name="Turnbaugh P.J."/>
            <person name="Mahowald M."/>
            <person name="Liep D."/>
            <person name="Gordon J."/>
        </authorList>
    </citation>
    <scope>NUCLEOTIDE SEQUENCE</scope>
    <source>
        <strain evidence="11">DSM 17244</strain>
    </source>
</reference>
<dbReference type="AlphaFoldDB" id="B1CB68"/>
<keyword evidence="6" id="KW-0731">Sigma factor</keyword>
<reference evidence="11" key="1">
    <citation type="submission" date="2008-01" db="EMBL/GenBank/DDBJ databases">
        <authorList>
            <person name="Fulton L."/>
            <person name="Clifton S."/>
            <person name="Fulton B."/>
            <person name="Xu J."/>
            <person name="Minx P."/>
            <person name="Pepin K.H."/>
            <person name="Johnson M."/>
            <person name="Thiruvilangam P."/>
            <person name="Bhonagiri V."/>
            <person name="Nash W.E."/>
            <person name="Mardis E.R."/>
            <person name="Wilson R.K."/>
        </authorList>
    </citation>
    <scope>NUCLEOTIDE SEQUENCE [LARGE SCALE GENOMIC DNA]</scope>
    <source>
        <strain evidence="11">DSM 17244</strain>
    </source>
</reference>
<dbReference type="InterPro" id="IPR000394">
    <property type="entry name" value="RNA_pol_sigma_54"/>
</dbReference>
<evidence type="ECO:0000256" key="5">
    <source>
        <dbReference type="ARBA" id="ARBA00023015"/>
    </source>
</evidence>
<dbReference type="OrthoDB" id="9814402at2"/>
<dbReference type="Gene3D" id="1.10.10.60">
    <property type="entry name" value="Homeodomain-like"/>
    <property type="match status" value="1"/>
</dbReference>
<feature type="domain" description="RNA polymerase sigma factor 54 core-binding" evidence="10">
    <location>
        <begin position="2"/>
        <end position="72"/>
    </location>
</feature>
<evidence type="ECO:0000259" key="10">
    <source>
        <dbReference type="Pfam" id="PF04963"/>
    </source>
</evidence>
<dbReference type="GO" id="GO:0001216">
    <property type="term" value="F:DNA-binding transcription activator activity"/>
    <property type="evidence" value="ECO:0007669"/>
    <property type="project" value="InterPro"/>
</dbReference>
<evidence type="ECO:0000256" key="3">
    <source>
        <dbReference type="ARBA" id="ARBA00022679"/>
    </source>
</evidence>
<dbReference type="Proteomes" id="UP000005178">
    <property type="component" value="Unassembled WGS sequence"/>
</dbReference>
<evidence type="ECO:0000313" key="12">
    <source>
        <dbReference type="Proteomes" id="UP000005178"/>
    </source>
</evidence>
<dbReference type="EMBL" id="ABIL02000006">
    <property type="protein sequence ID" value="EDS71515.1"/>
    <property type="molecule type" value="Genomic_DNA"/>
</dbReference>
<evidence type="ECO:0000256" key="4">
    <source>
        <dbReference type="ARBA" id="ARBA00022695"/>
    </source>
</evidence>
<feature type="domain" description="RNA polymerase sigma factor 54 DNA-binding" evidence="9">
    <location>
        <begin position="86"/>
        <end position="242"/>
    </location>
</feature>
<evidence type="ECO:0000256" key="7">
    <source>
        <dbReference type="ARBA" id="ARBA00023125"/>
    </source>
</evidence>
<comment type="caution">
    <text evidence="11">The sequence shown here is derived from an EMBL/GenBank/DDBJ whole genome shotgun (WGS) entry which is preliminary data.</text>
</comment>